<evidence type="ECO:0000256" key="2">
    <source>
        <dbReference type="ARBA" id="ARBA00022729"/>
    </source>
</evidence>
<feature type="domain" description="Imelysin-like" evidence="4">
    <location>
        <begin position="60"/>
        <end position="340"/>
    </location>
</feature>
<dbReference type="EMBL" id="NPDZ01000006">
    <property type="protein sequence ID" value="PJZ73046.1"/>
    <property type="molecule type" value="Genomic_DNA"/>
</dbReference>
<name>A0A2M9ZLT5_9LEPT</name>
<evidence type="ECO:0000313" key="7">
    <source>
        <dbReference type="Proteomes" id="UP000231962"/>
    </source>
</evidence>
<dbReference type="Pfam" id="PF09375">
    <property type="entry name" value="Peptidase_M75"/>
    <property type="match status" value="1"/>
</dbReference>
<sequence>MRKKSRLSALCLGAISGLACTILSCTPEKKSDDKTVIALGLLPSATKAEVANRYVALAFESYNKSYQDALALKNAADTFATTATPSASDLNNLRNLWVKARASYLTTEAFRFSGGPIDNTTVLGCGAGVNFTGSDECEGLLNAWPLDETAVDNYIGNGGNSTTDFAQILSLNGNGTIGAEQNPEKAILVGWHPIEYMLWGTDSSSTGSGNRNVSDFANATANGTRRKEFLQSIISALTGHLKLIRDKWEIGSPTRTAFLANPDQSLEKVFQGIGKFIAGEYGGERLTGTFGGSQEEEHSCFSDTTKADFYYDAQSVLNVWTGNYVLGNQAPTTSGPGLSALFGPIGSSGVTSELIQARDGFCINLPEQTADPSYTASCPAGSLTGRFDQIIQSGNPENSILLNLQLLIGERIKRDFVNAANAIGISVTDFSL</sequence>
<dbReference type="PROSITE" id="PS51257">
    <property type="entry name" value="PROKAR_LIPOPROTEIN"/>
    <property type="match status" value="1"/>
</dbReference>
<accession>A0A2M9ZLT5</accession>
<evidence type="ECO:0000313" key="6">
    <source>
        <dbReference type="EMBL" id="PJZ73046.1"/>
    </source>
</evidence>
<evidence type="ECO:0000256" key="1">
    <source>
        <dbReference type="ARBA" id="ARBA00004196"/>
    </source>
</evidence>
<evidence type="ECO:0000313" key="5">
    <source>
        <dbReference type="EMBL" id="PJZ69739.1"/>
    </source>
</evidence>
<keyword evidence="2 3" id="KW-0732">Signal</keyword>
<organism evidence="6 8">
    <name type="scientific">Leptospira perolatii</name>
    <dbReference type="NCBI Taxonomy" id="2023191"/>
    <lineage>
        <taxon>Bacteria</taxon>
        <taxon>Pseudomonadati</taxon>
        <taxon>Spirochaetota</taxon>
        <taxon>Spirochaetia</taxon>
        <taxon>Leptospirales</taxon>
        <taxon>Leptospiraceae</taxon>
        <taxon>Leptospira</taxon>
    </lineage>
</organism>
<dbReference type="EMBL" id="NPDY01000007">
    <property type="protein sequence ID" value="PJZ69739.1"/>
    <property type="molecule type" value="Genomic_DNA"/>
</dbReference>
<dbReference type="Proteomes" id="UP000231990">
    <property type="component" value="Unassembled WGS sequence"/>
</dbReference>
<dbReference type="OrthoDB" id="9764688at2"/>
<proteinExistence type="predicted"/>
<comment type="caution">
    <text evidence="6">The sequence shown here is derived from an EMBL/GenBank/DDBJ whole genome shotgun (WGS) entry which is preliminary data.</text>
</comment>
<protein>
    <submittedName>
        <fullName evidence="6">Peptidase M75</fullName>
    </submittedName>
</protein>
<evidence type="ECO:0000313" key="8">
    <source>
        <dbReference type="Proteomes" id="UP000231990"/>
    </source>
</evidence>
<dbReference type="Proteomes" id="UP000231962">
    <property type="component" value="Unassembled WGS sequence"/>
</dbReference>
<comment type="subcellular location">
    <subcellularLocation>
        <location evidence="1">Cell envelope</location>
    </subcellularLocation>
</comment>
<keyword evidence="7" id="KW-1185">Reference proteome</keyword>
<dbReference type="AlphaFoldDB" id="A0A2M9ZLT5"/>
<gene>
    <name evidence="5" type="ORF">CH360_09080</name>
    <name evidence="6" type="ORF">CH373_11155</name>
</gene>
<dbReference type="RefSeq" id="WP_100713720.1">
    <property type="nucleotide sequence ID" value="NZ_NPDY01000007.1"/>
</dbReference>
<evidence type="ECO:0000259" key="4">
    <source>
        <dbReference type="Pfam" id="PF09375"/>
    </source>
</evidence>
<dbReference type="InterPro" id="IPR038352">
    <property type="entry name" value="Imelysin_sf"/>
</dbReference>
<evidence type="ECO:0000256" key="3">
    <source>
        <dbReference type="SAM" id="SignalP"/>
    </source>
</evidence>
<feature type="signal peptide" evidence="3">
    <location>
        <begin position="1"/>
        <end position="19"/>
    </location>
</feature>
<dbReference type="InterPro" id="IPR018976">
    <property type="entry name" value="Imelysin-like"/>
</dbReference>
<dbReference type="Gene3D" id="1.20.1420.20">
    <property type="entry name" value="M75 peptidase, HXXE motif"/>
    <property type="match status" value="1"/>
</dbReference>
<dbReference type="GO" id="GO:0030313">
    <property type="term" value="C:cell envelope"/>
    <property type="evidence" value="ECO:0007669"/>
    <property type="project" value="UniProtKB-SubCell"/>
</dbReference>
<reference evidence="7 8" key="1">
    <citation type="submission" date="2017-07" db="EMBL/GenBank/DDBJ databases">
        <title>Leptospira spp. isolated from tropical soils.</title>
        <authorList>
            <person name="Thibeaux R."/>
            <person name="Iraola G."/>
            <person name="Ferres I."/>
            <person name="Bierque E."/>
            <person name="Girault D."/>
            <person name="Soupe-Gilbert M.-E."/>
            <person name="Picardeau M."/>
            <person name="Goarant C."/>
        </authorList>
    </citation>
    <scope>NUCLEOTIDE SEQUENCE [LARGE SCALE GENOMIC DNA]</scope>
    <source>
        <strain evidence="6 8">FH1-B-B1</strain>
        <strain evidence="5 7">FH1-B-C1</strain>
    </source>
</reference>
<feature type="chain" id="PRO_5014631463" evidence="3">
    <location>
        <begin position="20"/>
        <end position="432"/>
    </location>
</feature>